<dbReference type="Proteomes" id="UP000436016">
    <property type="component" value="Unassembled WGS sequence"/>
</dbReference>
<comment type="function">
    <text evidence="2 12">Catalyzes the hydrolysis of UDP-3-O-myristoyl-N-acetylglucosamine to form UDP-3-O-myristoylglucosamine and acetate, the committed step in lipid A biosynthesis.</text>
</comment>
<feature type="active site" description="Proton donor" evidence="12">
    <location>
        <position position="264"/>
    </location>
</feature>
<dbReference type="EMBL" id="WUWG01000003">
    <property type="protein sequence ID" value="MXU65433.1"/>
    <property type="molecule type" value="Genomic_DNA"/>
</dbReference>
<evidence type="ECO:0000256" key="5">
    <source>
        <dbReference type="ARBA" id="ARBA00022516"/>
    </source>
</evidence>
<dbReference type="EC" id="3.5.1.108" evidence="4 12"/>
<evidence type="ECO:0000256" key="7">
    <source>
        <dbReference type="ARBA" id="ARBA00022723"/>
    </source>
</evidence>
<dbReference type="GO" id="GO:0046872">
    <property type="term" value="F:metal ion binding"/>
    <property type="evidence" value="ECO:0007669"/>
    <property type="project" value="UniProtKB-KW"/>
</dbReference>
<dbReference type="UniPathway" id="UPA00359">
    <property type="reaction ID" value="UER00478"/>
</dbReference>
<protein>
    <recommendedName>
        <fullName evidence="4 12">UDP-3-O-acyl-N-acetylglucosamine deacetylase</fullName>
        <shortName evidence="12">UDP-3-O-acyl-GlcNAc deacetylase</shortName>
        <ecNumber evidence="4 12">3.5.1.108</ecNumber>
    </recommendedName>
    <alternativeName>
        <fullName evidence="12">UDP-3-O-[R-3-hydroxymyristoyl]-N-acetylglucosamine deacetylase</fullName>
    </alternativeName>
</protein>
<feature type="binding site" evidence="12">
    <location>
        <position position="241"/>
    </location>
    <ligand>
        <name>Zn(2+)</name>
        <dbReference type="ChEBI" id="CHEBI:29105"/>
    </ligand>
</feature>
<comment type="cofactor">
    <cofactor evidence="1 12">
        <name>Zn(2+)</name>
        <dbReference type="ChEBI" id="CHEBI:29105"/>
    </cofactor>
</comment>
<evidence type="ECO:0000256" key="12">
    <source>
        <dbReference type="HAMAP-Rule" id="MF_00388"/>
    </source>
</evidence>
<comment type="catalytic activity">
    <reaction evidence="11 12">
        <text>a UDP-3-O-[(3R)-3-hydroxyacyl]-N-acetyl-alpha-D-glucosamine + H2O = a UDP-3-O-[(3R)-3-hydroxyacyl]-alpha-D-glucosamine + acetate</text>
        <dbReference type="Rhea" id="RHEA:67816"/>
        <dbReference type="ChEBI" id="CHEBI:15377"/>
        <dbReference type="ChEBI" id="CHEBI:30089"/>
        <dbReference type="ChEBI" id="CHEBI:137740"/>
        <dbReference type="ChEBI" id="CHEBI:173225"/>
        <dbReference type="EC" id="3.5.1.108"/>
    </reaction>
</comment>
<keyword evidence="9 12" id="KW-0862">Zinc</keyword>
<dbReference type="InterPro" id="IPR015870">
    <property type="entry name" value="UDP-acyl_N-AcGlcN_deAcase_N"/>
</dbReference>
<keyword evidence="7 12" id="KW-0479">Metal-binding</keyword>
<evidence type="ECO:0000256" key="1">
    <source>
        <dbReference type="ARBA" id="ARBA00001947"/>
    </source>
</evidence>
<evidence type="ECO:0000256" key="11">
    <source>
        <dbReference type="ARBA" id="ARBA00024535"/>
    </source>
</evidence>
<keyword evidence="10 12" id="KW-0443">Lipid metabolism</keyword>
<evidence type="ECO:0000256" key="8">
    <source>
        <dbReference type="ARBA" id="ARBA00022801"/>
    </source>
</evidence>
<evidence type="ECO:0000313" key="13">
    <source>
        <dbReference type="EMBL" id="MXU65433.1"/>
    </source>
</evidence>
<evidence type="ECO:0000256" key="4">
    <source>
        <dbReference type="ARBA" id="ARBA00012745"/>
    </source>
</evidence>
<dbReference type="Gene3D" id="3.30.1700.10">
    <property type="entry name" value="lpxc deacetylase, domain 2"/>
    <property type="match status" value="1"/>
</dbReference>
<evidence type="ECO:0000256" key="10">
    <source>
        <dbReference type="ARBA" id="ARBA00023098"/>
    </source>
</evidence>
<keyword evidence="5 12" id="KW-0444">Lipid biosynthesis</keyword>
<dbReference type="InterPro" id="IPR004463">
    <property type="entry name" value="UDP-acyl_GlcNac_deAcase"/>
</dbReference>
<dbReference type="SUPFAM" id="SSF54211">
    <property type="entry name" value="Ribosomal protein S5 domain 2-like"/>
    <property type="match status" value="2"/>
</dbReference>
<evidence type="ECO:0000256" key="9">
    <source>
        <dbReference type="ARBA" id="ARBA00022833"/>
    </source>
</evidence>
<dbReference type="PANTHER" id="PTHR33694">
    <property type="entry name" value="UDP-3-O-ACYL-N-ACETYLGLUCOSAMINE DEACETYLASE 1, MITOCHONDRIAL-RELATED"/>
    <property type="match status" value="1"/>
</dbReference>
<dbReference type="NCBIfam" id="TIGR00325">
    <property type="entry name" value="lpxC"/>
    <property type="match status" value="1"/>
</dbReference>
<feature type="binding site" evidence="12">
    <location>
        <position position="237"/>
    </location>
    <ligand>
        <name>Zn(2+)</name>
        <dbReference type="ChEBI" id="CHEBI:29105"/>
    </ligand>
</feature>
<dbReference type="GO" id="GO:0016020">
    <property type="term" value="C:membrane"/>
    <property type="evidence" value="ECO:0007669"/>
    <property type="project" value="GOC"/>
</dbReference>
<comment type="caution">
    <text evidence="13">The sequence shown here is derived from an EMBL/GenBank/DDBJ whole genome shotgun (WGS) entry which is preliminary data.</text>
</comment>
<dbReference type="Pfam" id="PF03331">
    <property type="entry name" value="LpxC"/>
    <property type="match status" value="1"/>
</dbReference>
<organism evidence="13 14">
    <name type="scientific">Oceanomicrobium pacificus</name>
    <dbReference type="NCBI Taxonomy" id="2692916"/>
    <lineage>
        <taxon>Bacteria</taxon>
        <taxon>Pseudomonadati</taxon>
        <taxon>Pseudomonadota</taxon>
        <taxon>Alphaproteobacteria</taxon>
        <taxon>Rhodobacterales</taxon>
        <taxon>Paracoccaceae</taxon>
        <taxon>Oceanomicrobium</taxon>
    </lineage>
</organism>
<dbReference type="GO" id="GO:0103117">
    <property type="term" value="F:UDP-3-O-acyl-N-acetylglucosamine deacetylase activity"/>
    <property type="evidence" value="ECO:0007669"/>
    <property type="project" value="UniProtKB-UniRule"/>
</dbReference>
<evidence type="ECO:0000256" key="6">
    <source>
        <dbReference type="ARBA" id="ARBA00022556"/>
    </source>
</evidence>
<dbReference type="PANTHER" id="PTHR33694:SF1">
    <property type="entry name" value="UDP-3-O-ACYL-N-ACETYLGLUCOSAMINE DEACETYLASE 1, MITOCHONDRIAL-RELATED"/>
    <property type="match status" value="1"/>
</dbReference>
<comment type="similarity">
    <text evidence="12">Belongs to the LpxC family.</text>
</comment>
<keyword evidence="6 12" id="KW-0441">Lipid A biosynthesis</keyword>
<feature type="binding site" evidence="12">
    <location>
        <position position="80"/>
    </location>
    <ligand>
        <name>Zn(2+)</name>
        <dbReference type="ChEBI" id="CHEBI:29105"/>
    </ligand>
</feature>
<dbReference type="GO" id="GO:0009245">
    <property type="term" value="P:lipid A biosynthetic process"/>
    <property type="evidence" value="ECO:0007669"/>
    <property type="project" value="UniProtKB-UniRule"/>
</dbReference>
<name>A0A6B0TWP8_9RHOB</name>
<evidence type="ECO:0000256" key="3">
    <source>
        <dbReference type="ARBA" id="ARBA00005002"/>
    </source>
</evidence>
<keyword evidence="8 12" id="KW-0378">Hydrolase</keyword>
<dbReference type="InterPro" id="IPR020568">
    <property type="entry name" value="Ribosomal_Su5_D2-typ_SF"/>
</dbReference>
<dbReference type="Gene3D" id="3.30.230.20">
    <property type="entry name" value="lpxc deacetylase, domain 1"/>
    <property type="match status" value="1"/>
</dbReference>
<dbReference type="AlphaFoldDB" id="A0A6B0TWP8"/>
<keyword evidence="14" id="KW-1185">Reference proteome</keyword>
<reference evidence="13 14" key="1">
    <citation type="submission" date="2019-12" db="EMBL/GenBank/DDBJ databases">
        <title>Strain KN286 was isolated from seawater, which was collected from Caroline Seamount in the tropical western Pacific.</title>
        <authorList>
            <person name="Wang Q."/>
        </authorList>
    </citation>
    <scope>NUCLEOTIDE SEQUENCE [LARGE SCALE GENOMIC DNA]</scope>
    <source>
        <strain evidence="13 14">KN286</strain>
    </source>
</reference>
<evidence type="ECO:0000256" key="2">
    <source>
        <dbReference type="ARBA" id="ARBA00002923"/>
    </source>
</evidence>
<proteinExistence type="inferred from homology"/>
<comment type="pathway">
    <text evidence="3 12">Glycolipid biosynthesis; lipid IV(A) biosynthesis; lipid IV(A) from (3R)-3-hydroxytetradecanoyl-[acyl-carrier-protein] and UDP-N-acetyl-alpha-D-glucosamine: step 2/6.</text>
</comment>
<sequence length="308" mass="32923">MTTAQTTLRDDVKLVGTGLHSGRPVHLTVRPAPSGHGIVFDRIDLDGDSRIKAVYDAVDDTRLCTRIANSSGATVSTIEHLMAAFAGCGIHNALVELDGPEVPILDGSSAKFVRAFLAAGVVELDAPLKVLRILKPVRFEKGDVWAELTPGNELSIDFAIDFEDAAIGSQSLHQNMANGAFVRELSDCRTFCRRADIEFMRANGLALGGGLENAIVVDGPTVLNPEGFRRSDECVRHKMLDALGDLYLAGAPILGAYRSEKGGHATTNLLLRQLFATPDAWELVDCPAGFAHLLPGADITARDLRAVG</sequence>
<gene>
    <name evidence="12" type="primary">lpxC</name>
    <name evidence="13" type="ORF">GSH16_08230</name>
</gene>
<dbReference type="RefSeq" id="WP_160853904.1">
    <property type="nucleotide sequence ID" value="NZ_WUWG01000003.1"/>
</dbReference>
<dbReference type="HAMAP" id="MF_00388">
    <property type="entry name" value="LpxC"/>
    <property type="match status" value="1"/>
</dbReference>
<evidence type="ECO:0000313" key="14">
    <source>
        <dbReference type="Proteomes" id="UP000436016"/>
    </source>
</evidence>
<accession>A0A6B0TWP8</accession>
<dbReference type="InterPro" id="IPR011334">
    <property type="entry name" value="UDP-acyl_GlcNac_deAcase_C"/>
</dbReference>